<dbReference type="Proteomes" id="UP000284605">
    <property type="component" value="Unassembled WGS sequence"/>
</dbReference>
<dbReference type="EMBL" id="QYUK01000011">
    <property type="protein sequence ID" value="RJF90123.1"/>
    <property type="molecule type" value="Genomic_DNA"/>
</dbReference>
<organism evidence="1 2">
    <name type="scientific">Oleomonas cavernae</name>
    <dbReference type="NCBI Taxonomy" id="2320859"/>
    <lineage>
        <taxon>Bacteria</taxon>
        <taxon>Pseudomonadati</taxon>
        <taxon>Pseudomonadota</taxon>
        <taxon>Alphaproteobacteria</taxon>
        <taxon>Acetobacterales</taxon>
        <taxon>Acetobacteraceae</taxon>
        <taxon>Oleomonas</taxon>
    </lineage>
</organism>
<name>A0A418WJA4_9PROT</name>
<keyword evidence="2" id="KW-1185">Reference proteome</keyword>
<gene>
    <name evidence="1" type="ORF">D3874_21485</name>
</gene>
<reference evidence="1 2" key="1">
    <citation type="submission" date="2018-09" db="EMBL/GenBank/DDBJ databases">
        <authorList>
            <person name="Zhu H."/>
        </authorList>
    </citation>
    <scope>NUCLEOTIDE SEQUENCE [LARGE SCALE GENOMIC DNA]</scope>
    <source>
        <strain evidence="1 2">K1W22B-8</strain>
    </source>
</reference>
<proteinExistence type="predicted"/>
<comment type="caution">
    <text evidence="1">The sequence shown here is derived from an EMBL/GenBank/DDBJ whole genome shotgun (WGS) entry which is preliminary data.</text>
</comment>
<sequence length="227" mass="23905">MTTAFFSLGPTLPKGTTGFKLKVPDNATKALTSSPKRMTALLQGYGDALVKSRAAGQPVSFRVDVDPEGEMVVTLVEEVVGSAVPVAQEAGAAGAELNDALAAARARGRLKAAEILGGDDMLSADGFAELLGTTRVTVNTKRRSGQVLGLDGAKRGFRFPVWQLDADGKPYAELAALHERLGGPWAVYRFLVQPHGELNGLTGRQALERGKTTAVLEAAESAGRDFR</sequence>
<dbReference type="AlphaFoldDB" id="A0A418WJA4"/>
<evidence type="ECO:0000313" key="2">
    <source>
        <dbReference type="Proteomes" id="UP000284605"/>
    </source>
</evidence>
<accession>A0A418WJA4</accession>
<dbReference type="OrthoDB" id="8401347at2"/>
<evidence type="ECO:0000313" key="1">
    <source>
        <dbReference type="EMBL" id="RJF90123.1"/>
    </source>
</evidence>
<protein>
    <submittedName>
        <fullName evidence="1">XRE family transcriptional regulator</fullName>
    </submittedName>
</protein>